<dbReference type="WBParaSite" id="nRc.2.0.1.t11945-RA">
    <property type="protein sequence ID" value="nRc.2.0.1.t11945-RA"/>
    <property type="gene ID" value="nRc.2.0.1.g11945"/>
</dbReference>
<dbReference type="Proteomes" id="UP000887565">
    <property type="component" value="Unplaced"/>
</dbReference>
<name>A0A915ICN9_ROMCU</name>
<sequence>MTTDVLPFELLIIVQLNVERPYRRRSTNDLANFPLDYATNFADYVANFPHFFPNLANWKGNLMKGRCNYLYSTQVLVISSVFCFLYFL</sequence>
<accession>A0A915ICN9</accession>
<keyword evidence="1" id="KW-1185">Reference proteome</keyword>
<evidence type="ECO:0000313" key="1">
    <source>
        <dbReference type="Proteomes" id="UP000887565"/>
    </source>
</evidence>
<proteinExistence type="predicted"/>
<protein>
    <submittedName>
        <fullName evidence="2">Uncharacterized protein</fullName>
    </submittedName>
</protein>
<evidence type="ECO:0000313" key="2">
    <source>
        <dbReference type="WBParaSite" id="nRc.2.0.1.t11945-RA"/>
    </source>
</evidence>
<dbReference type="AlphaFoldDB" id="A0A915ICN9"/>
<organism evidence="1 2">
    <name type="scientific">Romanomermis culicivorax</name>
    <name type="common">Nematode worm</name>
    <dbReference type="NCBI Taxonomy" id="13658"/>
    <lineage>
        <taxon>Eukaryota</taxon>
        <taxon>Metazoa</taxon>
        <taxon>Ecdysozoa</taxon>
        <taxon>Nematoda</taxon>
        <taxon>Enoplea</taxon>
        <taxon>Dorylaimia</taxon>
        <taxon>Mermithida</taxon>
        <taxon>Mermithoidea</taxon>
        <taxon>Mermithidae</taxon>
        <taxon>Romanomermis</taxon>
    </lineage>
</organism>
<reference evidence="2" key="1">
    <citation type="submission" date="2022-11" db="UniProtKB">
        <authorList>
            <consortium name="WormBaseParasite"/>
        </authorList>
    </citation>
    <scope>IDENTIFICATION</scope>
</reference>